<feature type="transmembrane region" description="Helical" evidence="12">
    <location>
        <begin position="20"/>
        <end position="40"/>
    </location>
</feature>
<evidence type="ECO:0000256" key="1">
    <source>
        <dbReference type="ARBA" id="ARBA00003196"/>
    </source>
</evidence>
<keyword evidence="12" id="KW-0812">Transmembrane</keyword>
<feature type="binding site" description="axial binding residue" evidence="11">
    <location>
        <position position="345"/>
    </location>
    <ligand>
        <name>heme</name>
        <dbReference type="ChEBI" id="CHEBI:30413"/>
        <label>4</label>
    </ligand>
    <ligandPart>
        <name>Fe</name>
        <dbReference type="ChEBI" id="CHEBI:18248"/>
    </ligandPart>
</feature>
<evidence type="ECO:0000256" key="5">
    <source>
        <dbReference type="ARBA" id="ARBA00022617"/>
    </source>
</evidence>
<evidence type="ECO:0000256" key="4">
    <source>
        <dbReference type="ARBA" id="ARBA00022531"/>
    </source>
</evidence>
<dbReference type="SUPFAM" id="SSF48695">
    <property type="entry name" value="Multiheme cytochromes"/>
    <property type="match status" value="1"/>
</dbReference>
<organism evidence="13 14">
    <name type="scientific">Tateyamaria omphalii</name>
    <dbReference type="NCBI Taxonomy" id="299262"/>
    <lineage>
        <taxon>Bacteria</taxon>
        <taxon>Pseudomonadati</taxon>
        <taxon>Pseudomonadota</taxon>
        <taxon>Alphaproteobacteria</taxon>
        <taxon>Rhodobacterales</taxon>
        <taxon>Roseobacteraceae</taxon>
        <taxon>Tateyamaria</taxon>
    </lineage>
</organism>
<reference evidence="13 14" key="1">
    <citation type="submission" date="2017-01" db="EMBL/GenBank/DDBJ databases">
        <title>Complete genome of Tateyamaria omphalii DOK1-4 isolated from seawater in Dokdo.</title>
        <authorList>
            <person name="Kim J.H."/>
            <person name="Chi W.-J."/>
        </authorList>
    </citation>
    <scope>NUCLEOTIDE SEQUENCE [LARGE SCALE GENOMIC DNA]</scope>
    <source>
        <strain evidence="13 14">DOK1-4</strain>
        <plasmid evidence="13 14">pDOK1-4-3</plasmid>
    </source>
</reference>
<evidence type="ECO:0000256" key="8">
    <source>
        <dbReference type="ARBA" id="ARBA00023004"/>
    </source>
</evidence>
<feature type="binding site" description="axial binding residue" evidence="11">
    <location>
        <position position="269"/>
    </location>
    <ligand>
        <name>heme</name>
        <dbReference type="ChEBI" id="CHEBI:30413"/>
        <label>3</label>
    </ligand>
    <ligandPart>
        <name>Fe</name>
        <dbReference type="ChEBI" id="CHEBI:18248"/>
    </ligandPart>
</feature>
<feature type="binding site" description="axial binding residue" evidence="11">
    <location>
        <position position="114"/>
    </location>
    <ligand>
        <name>heme</name>
        <dbReference type="ChEBI" id="CHEBI:30413"/>
        <label>1</label>
    </ligand>
    <ligandPart>
        <name>Fe</name>
        <dbReference type="ChEBI" id="CHEBI:18248"/>
    </ligandPart>
</feature>
<dbReference type="KEGG" id="tom:BWR18_20285"/>
<dbReference type="Gene3D" id="1.10.468.10">
    <property type="entry name" value="Photosynthetic Reaction Center, subunit C, domain 2"/>
    <property type="match status" value="2"/>
</dbReference>
<evidence type="ECO:0000256" key="7">
    <source>
        <dbReference type="ARBA" id="ARBA00022982"/>
    </source>
</evidence>
<dbReference type="GO" id="GO:0020037">
    <property type="term" value="F:heme binding"/>
    <property type="evidence" value="ECO:0007669"/>
    <property type="project" value="InterPro"/>
</dbReference>
<feature type="binding site" description="axial binding residue" evidence="11">
    <location>
        <position position="284"/>
    </location>
    <ligand>
        <name>heme</name>
        <dbReference type="ChEBI" id="CHEBI:30413"/>
        <label>3</label>
    </ligand>
    <ligandPart>
        <name>Fe</name>
        <dbReference type="ChEBI" id="CHEBI:18248"/>
    </ligandPart>
</feature>
<dbReference type="GO" id="GO:0005506">
    <property type="term" value="F:iron ion binding"/>
    <property type="evidence" value="ECO:0007669"/>
    <property type="project" value="InterPro"/>
</dbReference>
<dbReference type="AlphaFoldDB" id="A0A1P8N1K8"/>
<keyword evidence="7 9" id="KW-0249">Electron transport</keyword>
<dbReference type="PIRSF" id="PIRSF000017">
    <property type="entry name" value="RC_cytochrome"/>
    <property type="match status" value="1"/>
</dbReference>
<keyword evidence="13" id="KW-0614">Plasmid</keyword>
<evidence type="ECO:0000313" key="13">
    <source>
        <dbReference type="EMBL" id="APX14200.1"/>
    </source>
</evidence>
<feature type="binding site" description="covalent" evidence="10">
    <location>
        <position position="178"/>
    </location>
    <ligand>
        <name>heme</name>
        <dbReference type="ChEBI" id="CHEBI:30413"/>
        <label>2</label>
    </ligand>
</feature>
<dbReference type="NCBIfam" id="NF040706">
    <property type="entry name" value="photo_cyt_PufC"/>
    <property type="match status" value="1"/>
</dbReference>
<keyword evidence="3 9" id="KW-0813">Transport</keyword>
<keyword evidence="14" id="KW-1185">Reference proteome</keyword>
<evidence type="ECO:0000256" key="10">
    <source>
        <dbReference type="PIRSR" id="PIRSR000017-1"/>
    </source>
</evidence>
<feature type="binding site" description="axial binding residue" evidence="11">
    <location>
        <position position="153"/>
    </location>
    <ligand>
        <name>heme</name>
        <dbReference type="ChEBI" id="CHEBI:30413"/>
        <label>2</label>
    </ligand>
    <ligandPart>
        <name>Fe</name>
        <dbReference type="ChEBI" id="CHEBI:18248"/>
    </ligandPart>
</feature>
<dbReference type="OrthoDB" id="9813732at2"/>
<dbReference type="CDD" id="cd09224">
    <property type="entry name" value="CytoC_RC"/>
    <property type="match status" value="1"/>
</dbReference>
<feature type="binding site" description="covalent" evidence="10">
    <location>
        <position position="341"/>
    </location>
    <ligand>
        <name>heme</name>
        <dbReference type="ChEBI" id="CHEBI:30413"/>
        <label>4</label>
    </ligand>
</feature>
<feature type="binding site" description="covalent" evidence="10">
    <location>
        <position position="344"/>
    </location>
    <ligand>
        <name>heme</name>
        <dbReference type="ChEBI" id="CHEBI:30413"/>
        <label>4</label>
    </ligand>
</feature>
<feature type="binding site" description="axial binding residue" evidence="11">
    <location>
        <position position="167"/>
    </location>
    <ligand>
        <name>heme</name>
        <dbReference type="ChEBI" id="CHEBI:30413"/>
        <label>4</label>
    </ligand>
    <ligandPart>
        <name>Fe</name>
        <dbReference type="ChEBI" id="CHEBI:18248"/>
    </ligandPart>
</feature>
<evidence type="ECO:0000313" key="14">
    <source>
        <dbReference type="Proteomes" id="UP000186336"/>
    </source>
</evidence>
<evidence type="ECO:0000256" key="11">
    <source>
        <dbReference type="PIRSR" id="PIRSR000017-2"/>
    </source>
</evidence>
<feature type="binding site" description="covalent" evidence="10">
    <location>
        <position position="181"/>
    </location>
    <ligand>
        <name>heme</name>
        <dbReference type="ChEBI" id="CHEBI:30413"/>
        <label>2</label>
    </ligand>
</feature>
<evidence type="ECO:0000256" key="12">
    <source>
        <dbReference type="SAM" id="Phobius"/>
    </source>
</evidence>
<evidence type="ECO:0000256" key="2">
    <source>
        <dbReference type="ARBA" id="ARBA00015978"/>
    </source>
</evidence>
<keyword evidence="4 9" id="KW-0602">Photosynthesis</keyword>
<dbReference type="RefSeq" id="WP_076630667.1">
    <property type="nucleotide sequence ID" value="NZ_CP019315.1"/>
</dbReference>
<keyword evidence="8 9" id="KW-0408">Iron</keyword>
<keyword evidence="9" id="KW-0674">Reaction center</keyword>
<feature type="binding site" description="axial binding residue" evidence="11">
    <location>
        <position position="131"/>
    </location>
    <ligand>
        <name>heme</name>
        <dbReference type="ChEBI" id="CHEBI:30413"/>
        <label>1</label>
    </ligand>
    <ligandPart>
        <name>Fe</name>
        <dbReference type="ChEBI" id="CHEBI:18248"/>
    </ligandPart>
</feature>
<feature type="binding site" description="covalent" evidence="10">
    <location>
        <position position="130"/>
    </location>
    <ligand>
        <name>heme</name>
        <dbReference type="ChEBI" id="CHEBI:30413"/>
        <label>1</label>
    </ligand>
</feature>
<dbReference type="InterPro" id="IPR003158">
    <property type="entry name" value="Photosyn_RC_cyt_c-su"/>
</dbReference>
<protein>
    <recommendedName>
        <fullName evidence="2 9">Photosynthetic reaction center cytochrome c subunit</fullName>
    </recommendedName>
</protein>
<feature type="binding site" description="covalent" evidence="10">
    <location>
        <position position="280"/>
    </location>
    <ligand>
        <name>heme</name>
        <dbReference type="ChEBI" id="CHEBI:30413"/>
        <label>3</label>
    </ligand>
</feature>
<comment type="PTM">
    <text evidence="9 10">Binds 4 heme groups per subunit.</text>
</comment>
<sequence length="373" mass="41543">MLPKWFNDWNKDNPTNVFGPAIAVGIVGSAVFVAALVVTWGNPYQTESMQTGPRGTGMSVPEFNVSRLAPDPDIENYYTEEPYIPEGGEELARDIYENVQVLGDLTEDNFNRVMLAITQWVSPEEGCAYCHGDVDISEYGADDLYTKVVSRRMIQMTQNINENWSGHVNAIEEVGVNCYTCHRGEHVPSNIWFNVTPVNENVSGWAADQNRATAMSQSTSLPSSALEVYLTDYDSQVNVHDLDSRVAGVPGIDEGIATIQKTEMTYSLMNYFSNSLGVNCVFCHNSRAFHDPGQYTPQWGIAQLGRQMVIEMNQEYLIPLKDTYPPERLGPIFADAPKAACKTCHKGYQRPLQGMNVIADWPELATTEAPVYE</sequence>
<keyword evidence="12" id="KW-0472">Membrane</keyword>
<accession>A0A1P8N1K8</accession>
<keyword evidence="5 9" id="KW-0349">Heme</keyword>
<dbReference type="Pfam" id="PF02276">
    <property type="entry name" value="CytoC_RC"/>
    <property type="match status" value="1"/>
</dbReference>
<dbReference type="GO" id="GO:0030077">
    <property type="term" value="C:plasma membrane light-harvesting complex"/>
    <property type="evidence" value="ECO:0007669"/>
    <property type="project" value="InterPro"/>
</dbReference>
<dbReference type="EMBL" id="CP019315">
    <property type="protein sequence ID" value="APX14200.1"/>
    <property type="molecule type" value="Genomic_DNA"/>
</dbReference>
<dbReference type="InterPro" id="IPR023119">
    <property type="entry name" value="Multihaem_cyt_PRC_cyt_su-like"/>
</dbReference>
<feature type="binding site" description="covalent" evidence="10">
    <location>
        <position position="283"/>
    </location>
    <ligand>
        <name>heme</name>
        <dbReference type="ChEBI" id="CHEBI:30413"/>
        <label>3</label>
    </ligand>
</feature>
<dbReference type="GO" id="GO:0019684">
    <property type="term" value="P:photosynthesis, light reaction"/>
    <property type="evidence" value="ECO:0007669"/>
    <property type="project" value="InterPro"/>
</dbReference>
<feature type="binding site" description="covalent" evidence="10">
    <location>
        <position position="127"/>
    </location>
    <ligand>
        <name>heme</name>
        <dbReference type="ChEBI" id="CHEBI:30413"/>
        <label>1</label>
    </ligand>
</feature>
<feature type="binding site" description="axial binding residue" evidence="11">
    <location>
        <position position="182"/>
    </location>
    <ligand>
        <name>heme</name>
        <dbReference type="ChEBI" id="CHEBI:30413"/>
        <label>2</label>
    </ligand>
    <ligandPart>
        <name>Fe</name>
        <dbReference type="ChEBI" id="CHEBI:18248"/>
    </ligandPart>
</feature>
<keyword evidence="12" id="KW-1133">Transmembrane helix</keyword>
<geneLocation type="plasmid" evidence="13 14">
    <name>pDOK1-4-3</name>
</geneLocation>
<evidence type="ECO:0000256" key="6">
    <source>
        <dbReference type="ARBA" id="ARBA00022723"/>
    </source>
</evidence>
<name>A0A1P8N1K8_9RHOB</name>
<dbReference type="Proteomes" id="UP000186336">
    <property type="component" value="Plasmid pDOK1-4-3"/>
</dbReference>
<gene>
    <name evidence="13" type="ORF">BWR18_20285</name>
</gene>
<evidence type="ECO:0000256" key="3">
    <source>
        <dbReference type="ARBA" id="ARBA00022448"/>
    </source>
</evidence>
<comment type="function">
    <text evidence="1 9">The reaction center of purple bacteria contains a tightly bound cytochrome molecule which re-reduces the photo oxidized primary electron donor.</text>
</comment>
<dbReference type="GO" id="GO:0009055">
    <property type="term" value="F:electron transfer activity"/>
    <property type="evidence" value="ECO:0007669"/>
    <property type="project" value="InterPro"/>
</dbReference>
<proteinExistence type="predicted"/>
<keyword evidence="6 9" id="KW-0479">Metal-binding</keyword>
<evidence type="ECO:0000256" key="9">
    <source>
        <dbReference type="PIRNR" id="PIRNR000017"/>
    </source>
</evidence>
<dbReference type="InterPro" id="IPR036280">
    <property type="entry name" value="Multihaem_cyt_sf"/>
</dbReference>